<evidence type="ECO:0000256" key="4">
    <source>
        <dbReference type="ARBA" id="ARBA00023288"/>
    </source>
</evidence>
<name>A0A9X1BA71_9GAMM</name>
<dbReference type="AlphaFoldDB" id="A0A9X1BA71"/>
<dbReference type="Proteomes" id="UP001138802">
    <property type="component" value="Unassembled WGS sequence"/>
</dbReference>
<dbReference type="Pfam" id="PF03724">
    <property type="entry name" value="META"/>
    <property type="match status" value="1"/>
</dbReference>
<dbReference type="Gene3D" id="2.40.128.270">
    <property type="match status" value="1"/>
</dbReference>
<feature type="domain" description="DUF306" evidence="6">
    <location>
        <begin position="325"/>
        <end position="426"/>
    </location>
</feature>
<keyword evidence="3" id="KW-0564">Palmitate</keyword>
<evidence type="ECO:0000259" key="6">
    <source>
        <dbReference type="Pfam" id="PF03724"/>
    </source>
</evidence>
<gene>
    <name evidence="8" type="ORF">CKO25_14285</name>
</gene>
<dbReference type="InterPro" id="IPR005184">
    <property type="entry name" value="DUF306_Meta_HslJ"/>
</dbReference>
<keyword evidence="4" id="KW-0449">Lipoprotein</keyword>
<feature type="signal peptide" evidence="5">
    <location>
        <begin position="1"/>
        <end position="29"/>
    </location>
</feature>
<dbReference type="InterPro" id="IPR036328">
    <property type="entry name" value="MliC_sf"/>
</dbReference>
<accession>A0A9X1BA71</accession>
<proteinExistence type="predicted"/>
<dbReference type="RefSeq" id="WP_200388597.1">
    <property type="nucleotide sequence ID" value="NZ_NRSD01000015.1"/>
</dbReference>
<sequence>MTLNPATRGLALSLSVSLGFMTLPLSTVAAQDADLNSPLMIQGELTYLARVALLPDTLAILELLDRSVPGGQPVATEQLALDGRQVPIPFALEVARDRLEETGSYAFRGTFLVNGLIDWVTEPLTIDPTSAQVDLGTILMLREEPIVLNYDFLCGDQPIRAGFDADRMRLEVGDEGFDLRAAVSASGARYVAVGDPNTSFWNKGERGTLELRGQTYPECTPLERDQSILRASGNEPFWNLKIEAARVEFTADLGETWIEVALPEPKLIEGGRRYANLIEDGQLTISLFDRPCVDTMSGMPHPLTVEVLFDGRALAGCGGDPADLLRGGEWVVEDLAGGGIIDRARITLEVGSDQSVSGRASCNEYDGSFELTGESLTFAPRLMTNEECAPALMDQERHFLDLLSGVRGFAVDPNGALLLLNANETPSILARRAD</sequence>
<feature type="chain" id="PRO_5040967339" description="META domain-containing protein" evidence="5">
    <location>
        <begin position="30"/>
        <end position="434"/>
    </location>
</feature>
<keyword evidence="2" id="KW-0472">Membrane</keyword>
<reference evidence="8 9" key="1">
    <citation type="journal article" date="2020" name="Microorganisms">
        <title>Osmotic Adaptation and Compatible Solute Biosynthesis of Phototrophic Bacteria as Revealed from Genome Analyses.</title>
        <authorList>
            <person name="Imhoff J.F."/>
            <person name="Rahn T."/>
            <person name="Kunzel S."/>
            <person name="Keller A."/>
            <person name="Neulinger S.C."/>
        </authorList>
    </citation>
    <scope>NUCLEOTIDE SEQUENCE [LARGE SCALE GENOMIC DNA]</scope>
    <source>
        <strain evidence="8 9">DSM 21303</strain>
    </source>
</reference>
<organism evidence="8 9">
    <name type="scientific">Thiocapsa imhoffii</name>
    <dbReference type="NCBI Taxonomy" id="382777"/>
    <lineage>
        <taxon>Bacteria</taxon>
        <taxon>Pseudomonadati</taxon>
        <taxon>Pseudomonadota</taxon>
        <taxon>Gammaproteobacteria</taxon>
        <taxon>Chromatiales</taxon>
        <taxon>Chromatiaceae</taxon>
        <taxon>Thiocapsa</taxon>
    </lineage>
</organism>
<evidence type="ECO:0000256" key="3">
    <source>
        <dbReference type="ARBA" id="ARBA00023139"/>
    </source>
</evidence>
<dbReference type="InterPro" id="IPR039366">
    <property type="entry name" value="Pilotin"/>
</dbReference>
<dbReference type="EMBL" id="NRSD01000015">
    <property type="protein sequence ID" value="MBK1645800.1"/>
    <property type="molecule type" value="Genomic_DNA"/>
</dbReference>
<protein>
    <recommendedName>
        <fullName evidence="10">META domain-containing protein</fullName>
    </recommendedName>
</protein>
<evidence type="ECO:0000256" key="1">
    <source>
        <dbReference type="ARBA" id="ARBA00022729"/>
    </source>
</evidence>
<dbReference type="InterPro" id="IPR053147">
    <property type="entry name" value="Hsp_HslJ-like"/>
</dbReference>
<keyword evidence="1 5" id="KW-0732">Signal</keyword>
<evidence type="ECO:0000259" key="7">
    <source>
        <dbReference type="Pfam" id="PF09864"/>
    </source>
</evidence>
<dbReference type="SUPFAM" id="SSF141488">
    <property type="entry name" value="YdhA-like"/>
    <property type="match status" value="1"/>
</dbReference>
<dbReference type="PANTHER" id="PTHR35535">
    <property type="entry name" value="HEAT SHOCK PROTEIN HSLJ"/>
    <property type="match status" value="1"/>
</dbReference>
<evidence type="ECO:0000313" key="9">
    <source>
        <dbReference type="Proteomes" id="UP001138802"/>
    </source>
</evidence>
<dbReference type="Pfam" id="PF09864">
    <property type="entry name" value="MliC"/>
    <property type="match status" value="1"/>
</dbReference>
<dbReference type="Gene3D" id="2.40.128.200">
    <property type="match status" value="1"/>
</dbReference>
<feature type="domain" description="C-type lysozyme inhibitor" evidence="7">
    <location>
        <begin position="152"/>
        <end position="215"/>
    </location>
</feature>
<evidence type="ECO:0000256" key="5">
    <source>
        <dbReference type="SAM" id="SignalP"/>
    </source>
</evidence>
<evidence type="ECO:0000256" key="2">
    <source>
        <dbReference type="ARBA" id="ARBA00023136"/>
    </source>
</evidence>
<dbReference type="InterPro" id="IPR038670">
    <property type="entry name" value="HslJ-like_sf"/>
</dbReference>
<evidence type="ECO:0000313" key="8">
    <source>
        <dbReference type="EMBL" id="MBK1645800.1"/>
    </source>
</evidence>
<comment type="caution">
    <text evidence="8">The sequence shown here is derived from an EMBL/GenBank/DDBJ whole genome shotgun (WGS) entry which is preliminary data.</text>
</comment>
<evidence type="ECO:0008006" key="10">
    <source>
        <dbReference type="Google" id="ProtNLM"/>
    </source>
</evidence>
<keyword evidence="9" id="KW-1185">Reference proteome</keyword>
<dbReference type="Pfam" id="PF09619">
    <property type="entry name" value="YscW"/>
    <property type="match status" value="1"/>
</dbReference>
<dbReference type="PANTHER" id="PTHR35535:SF2">
    <property type="entry name" value="DUF306 DOMAIN-CONTAINING PROTEIN"/>
    <property type="match status" value="1"/>
</dbReference>
<dbReference type="InterPro" id="IPR018660">
    <property type="entry name" value="MliC"/>
</dbReference>